<protein>
    <recommendedName>
        <fullName evidence="2">EfeO-type cupredoxin-like domain-containing protein</fullName>
    </recommendedName>
</protein>
<gene>
    <name evidence="3" type="ORF">HMF8227_02885</name>
</gene>
<feature type="chain" id="PRO_5015509093" description="EfeO-type cupredoxin-like domain-containing protein" evidence="1">
    <location>
        <begin position="18"/>
        <end position="114"/>
    </location>
</feature>
<evidence type="ECO:0000259" key="2">
    <source>
        <dbReference type="Pfam" id="PF13473"/>
    </source>
</evidence>
<evidence type="ECO:0000313" key="3">
    <source>
        <dbReference type="EMBL" id="AWL13333.1"/>
    </source>
</evidence>
<sequence length="114" mass="13025">MRCWLVLTFLFTASALAELPQVELRLKDHLFYPSLLKVPAGQKIKLRVHNQDATTEEFDSFDLNREKVLFPNSSTTIYIGPLYPGEYHFFGEFNPNQAQGIIIALPDKEVPDAQ</sequence>
<dbReference type="InterPro" id="IPR008972">
    <property type="entry name" value="Cupredoxin"/>
</dbReference>
<accession>A0A2S2E6R5</accession>
<keyword evidence="1" id="KW-0732">Signal</keyword>
<evidence type="ECO:0000313" key="4">
    <source>
        <dbReference type="Proteomes" id="UP000245728"/>
    </source>
</evidence>
<evidence type="ECO:0000256" key="1">
    <source>
        <dbReference type="SAM" id="SignalP"/>
    </source>
</evidence>
<dbReference type="Gene3D" id="2.60.40.420">
    <property type="entry name" value="Cupredoxins - blue copper proteins"/>
    <property type="match status" value="1"/>
</dbReference>
<dbReference type="SUPFAM" id="SSF49503">
    <property type="entry name" value="Cupredoxins"/>
    <property type="match status" value="1"/>
</dbReference>
<dbReference type="EMBL" id="CP029347">
    <property type="protein sequence ID" value="AWL13333.1"/>
    <property type="molecule type" value="Genomic_DNA"/>
</dbReference>
<dbReference type="Proteomes" id="UP000245728">
    <property type="component" value="Chromosome"/>
</dbReference>
<dbReference type="OrthoDB" id="5958460at2"/>
<dbReference type="Pfam" id="PF13473">
    <property type="entry name" value="Cupredoxin_1"/>
    <property type="match status" value="1"/>
</dbReference>
<keyword evidence="4" id="KW-1185">Reference proteome</keyword>
<dbReference type="AlphaFoldDB" id="A0A2S2E6R5"/>
<proteinExistence type="predicted"/>
<organism evidence="3 4">
    <name type="scientific">Saliniradius amylolyticus</name>
    <dbReference type="NCBI Taxonomy" id="2183582"/>
    <lineage>
        <taxon>Bacteria</taxon>
        <taxon>Pseudomonadati</taxon>
        <taxon>Pseudomonadota</taxon>
        <taxon>Gammaproteobacteria</taxon>
        <taxon>Alteromonadales</taxon>
        <taxon>Alteromonadaceae</taxon>
        <taxon>Saliniradius</taxon>
    </lineage>
</organism>
<reference evidence="3 4" key="1">
    <citation type="submission" date="2018-05" db="EMBL/GenBank/DDBJ databases">
        <title>Salinimonas sp. HMF8227 Genome sequencing and assembly.</title>
        <authorList>
            <person name="Kang H."/>
            <person name="Kang J."/>
            <person name="Cha I."/>
            <person name="Kim H."/>
            <person name="Joh K."/>
        </authorList>
    </citation>
    <scope>NUCLEOTIDE SEQUENCE [LARGE SCALE GENOMIC DNA]</scope>
    <source>
        <strain evidence="3 4">HMF8227</strain>
    </source>
</reference>
<feature type="domain" description="EfeO-type cupredoxin-like" evidence="2">
    <location>
        <begin position="4"/>
        <end position="104"/>
    </location>
</feature>
<dbReference type="InterPro" id="IPR028096">
    <property type="entry name" value="EfeO_Cupredoxin"/>
</dbReference>
<feature type="signal peptide" evidence="1">
    <location>
        <begin position="1"/>
        <end position="17"/>
    </location>
</feature>
<name>A0A2S2E6R5_9ALTE</name>
<dbReference type="RefSeq" id="WP_109340836.1">
    <property type="nucleotide sequence ID" value="NZ_CP029347.1"/>
</dbReference>
<dbReference type="KEGG" id="salh:HMF8227_02885"/>